<sequence length="120" mass="13521">VQSDLERAIALLHDCGFVFGDLHAANVIVVIPPPGLQEEVRGCLINFYWAGADGVARFPTWLDPAIEWPARDLRYGLLKKQHDIVMLQTLTTVKPAPEPSRSHIVWTRTWTPIEQDSAHE</sequence>
<dbReference type="STRING" id="114155.A0A4Q9Q6U8"/>
<evidence type="ECO:0008006" key="3">
    <source>
        <dbReference type="Google" id="ProtNLM"/>
    </source>
</evidence>
<organism evidence="1 2">
    <name type="scientific">Dichomitus squalens</name>
    <dbReference type="NCBI Taxonomy" id="114155"/>
    <lineage>
        <taxon>Eukaryota</taxon>
        <taxon>Fungi</taxon>
        <taxon>Dikarya</taxon>
        <taxon>Basidiomycota</taxon>
        <taxon>Agaricomycotina</taxon>
        <taxon>Agaricomycetes</taxon>
        <taxon>Polyporales</taxon>
        <taxon>Polyporaceae</taxon>
        <taxon>Dichomitus</taxon>
    </lineage>
</organism>
<gene>
    <name evidence="1" type="ORF">BD310DRAFT_809923</name>
</gene>
<feature type="non-terminal residue" evidence="1">
    <location>
        <position position="1"/>
    </location>
</feature>
<dbReference type="Proteomes" id="UP000292082">
    <property type="component" value="Unassembled WGS sequence"/>
</dbReference>
<proteinExistence type="predicted"/>
<dbReference type="SUPFAM" id="SSF56112">
    <property type="entry name" value="Protein kinase-like (PK-like)"/>
    <property type="match status" value="1"/>
</dbReference>
<dbReference type="AlphaFoldDB" id="A0A4Q9Q6U8"/>
<accession>A0A4Q9Q6U8</accession>
<name>A0A4Q9Q6U8_9APHY</name>
<protein>
    <recommendedName>
        <fullName evidence="3">Protein kinase domain-containing protein</fullName>
    </recommendedName>
</protein>
<keyword evidence="2" id="KW-1185">Reference proteome</keyword>
<dbReference type="EMBL" id="ML145091">
    <property type="protein sequence ID" value="TBU63099.1"/>
    <property type="molecule type" value="Genomic_DNA"/>
</dbReference>
<reference evidence="1 2" key="1">
    <citation type="submission" date="2019-01" db="EMBL/GenBank/DDBJ databases">
        <title>Draft genome sequences of three monokaryotic isolates of the white-rot basidiomycete fungus Dichomitus squalens.</title>
        <authorList>
            <consortium name="DOE Joint Genome Institute"/>
            <person name="Lopez S.C."/>
            <person name="Andreopoulos B."/>
            <person name="Pangilinan J."/>
            <person name="Lipzen A."/>
            <person name="Riley R."/>
            <person name="Ahrendt S."/>
            <person name="Ng V."/>
            <person name="Barry K."/>
            <person name="Daum C."/>
            <person name="Grigoriev I.V."/>
            <person name="Hilden K.S."/>
            <person name="Makela M.R."/>
            <person name="de Vries R.P."/>
        </authorList>
    </citation>
    <scope>NUCLEOTIDE SEQUENCE [LARGE SCALE GENOMIC DNA]</scope>
    <source>
        <strain evidence="1 2">CBS 464.89</strain>
    </source>
</reference>
<evidence type="ECO:0000313" key="1">
    <source>
        <dbReference type="EMBL" id="TBU63099.1"/>
    </source>
</evidence>
<evidence type="ECO:0000313" key="2">
    <source>
        <dbReference type="Proteomes" id="UP000292082"/>
    </source>
</evidence>
<dbReference type="InterPro" id="IPR011009">
    <property type="entry name" value="Kinase-like_dom_sf"/>
</dbReference>